<evidence type="ECO:0000313" key="2">
    <source>
        <dbReference type="Proteomes" id="UP001201273"/>
    </source>
</evidence>
<dbReference type="SUPFAM" id="SSF160766">
    <property type="entry name" value="NE1680-like"/>
    <property type="match status" value="1"/>
</dbReference>
<comment type="caution">
    <text evidence="1">The sequence shown here is derived from an EMBL/GenBank/DDBJ whole genome shotgun (WGS) entry which is preliminary data.</text>
</comment>
<keyword evidence="2" id="KW-1185">Reference proteome</keyword>
<dbReference type="InterPro" id="IPR018592">
    <property type="entry name" value="DUF2024"/>
</dbReference>
<dbReference type="Pfam" id="PF09630">
    <property type="entry name" value="DUF2024"/>
    <property type="match status" value="1"/>
</dbReference>
<name>A0ABS8WCI9_9GAMM</name>
<proteinExistence type="predicted"/>
<reference evidence="1 2" key="1">
    <citation type="journal article" date="2022" name="Environ. Microbiol. Rep.">
        <title>Eco-phylogenetic analyses reveal divergent evolution of vitamin B12 metabolism in the marine bacterial family 'Psychromonadaceae'.</title>
        <authorList>
            <person name="Jin X."/>
            <person name="Yang Y."/>
            <person name="Cao H."/>
            <person name="Gao B."/>
            <person name="Zhao Z."/>
        </authorList>
    </citation>
    <scope>NUCLEOTIDE SEQUENCE [LARGE SCALE GENOMIC DNA]</scope>
    <source>
        <strain evidence="1 2">MKS20</strain>
    </source>
</reference>
<protein>
    <submittedName>
        <fullName evidence="1">DUF2024 family protein</fullName>
    </submittedName>
</protein>
<gene>
    <name evidence="1" type="ORF">K6Y31_09520</name>
</gene>
<dbReference type="InterPro" id="IPR023122">
    <property type="entry name" value="NE1680-like_sf"/>
</dbReference>
<organism evidence="1 2">
    <name type="scientific">Motilimonas cestriensis</name>
    <dbReference type="NCBI Taxonomy" id="2742685"/>
    <lineage>
        <taxon>Bacteria</taxon>
        <taxon>Pseudomonadati</taxon>
        <taxon>Pseudomonadota</taxon>
        <taxon>Gammaproteobacteria</taxon>
        <taxon>Alteromonadales</taxon>
        <taxon>Alteromonadales genera incertae sedis</taxon>
        <taxon>Motilimonas</taxon>
    </lineage>
</organism>
<dbReference type="Gene3D" id="3.10.510.10">
    <property type="entry name" value="NE1680-like"/>
    <property type="match status" value="1"/>
</dbReference>
<dbReference type="RefSeq" id="WP_233052556.1">
    <property type="nucleotide sequence ID" value="NZ_JAIMJA010000008.1"/>
</dbReference>
<dbReference type="Proteomes" id="UP001201273">
    <property type="component" value="Unassembled WGS sequence"/>
</dbReference>
<sequence>MKLHVFDTFAYSPSGKIIHFDVLIPEKNELQAQQYALQWLASIGEPEATIKPSGCLFCHTSASLPQFADDVLKTGFAIYKLEGCPA</sequence>
<dbReference type="EMBL" id="JAIMJA010000008">
    <property type="protein sequence ID" value="MCE2595055.1"/>
    <property type="molecule type" value="Genomic_DNA"/>
</dbReference>
<accession>A0ABS8WCI9</accession>
<evidence type="ECO:0000313" key="1">
    <source>
        <dbReference type="EMBL" id="MCE2595055.1"/>
    </source>
</evidence>